<dbReference type="SUPFAM" id="SSF51695">
    <property type="entry name" value="PLC-like phosphodiesterases"/>
    <property type="match status" value="1"/>
</dbReference>
<dbReference type="SUPFAM" id="SSF63446">
    <property type="entry name" value="Type I dockerin domain"/>
    <property type="match status" value="1"/>
</dbReference>
<feature type="domain" description="GP-PDE" evidence="2">
    <location>
        <begin position="1059"/>
        <end position="1300"/>
    </location>
</feature>
<dbReference type="Pfam" id="PF03009">
    <property type="entry name" value="GDPD"/>
    <property type="match status" value="1"/>
</dbReference>
<feature type="chain" id="PRO_5046761582" evidence="1">
    <location>
        <begin position="28"/>
        <end position="1539"/>
    </location>
</feature>
<dbReference type="InterPro" id="IPR036439">
    <property type="entry name" value="Dockerin_dom_sf"/>
</dbReference>
<name>A0ABY5SGB2_9BACL</name>
<evidence type="ECO:0000256" key="1">
    <source>
        <dbReference type="SAM" id="SignalP"/>
    </source>
</evidence>
<protein>
    <submittedName>
        <fullName evidence="4">DUF1080 domain-containing protein</fullName>
    </submittedName>
</protein>
<keyword evidence="5" id="KW-1185">Reference proteome</keyword>
<evidence type="ECO:0000313" key="5">
    <source>
        <dbReference type="Proteomes" id="UP001057877"/>
    </source>
</evidence>
<evidence type="ECO:0000313" key="4">
    <source>
        <dbReference type="EMBL" id="UVI33017.1"/>
    </source>
</evidence>
<accession>A0ABY5SGB2</accession>
<organism evidence="4 5">
    <name type="scientific">Paenibacillus spongiae</name>
    <dbReference type="NCBI Taxonomy" id="2909671"/>
    <lineage>
        <taxon>Bacteria</taxon>
        <taxon>Bacillati</taxon>
        <taxon>Bacillota</taxon>
        <taxon>Bacilli</taxon>
        <taxon>Bacillales</taxon>
        <taxon>Paenibacillaceae</taxon>
        <taxon>Paenibacillus</taxon>
    </lineage>
</organism>
<gene>
    <name evidence="4" type="ORF">L1F29_14780</name>
</gene>
<dbReference type="PANTHER" id="PTHR46211">
    <property type="entry name" value="GLYCEROPHOSPHORYL DIESTER PHOSPHODIESTERASE"/>
    <property type="match status" value="1"/>
</dbReference>
<feature type="domain" description="Dockerin" evidence="3">
    <location>
        <begin position="1480"/>
        <end position="1539"/>
    </location>
</feature>
<evidence type="ECO:0000259" key="3">
    <source>
        <dbReference type="PROSITE" id="PS51766"/>
    </source>
</evidence>
<dbReference type="Gene3D" id="1.10.1330.10">
    <property type="entry name" value="Dockerin domain"/>
    <property type="match status" value="1"/>
</dbReference>
<dbReference type="Pfam" id="PF00404">
    <property type="entry name" value="Dockerin_1"/>
    <property type="match status" value="1"/>
</dbReference>
<dbReference type="RefSeq" id="WP_258389070.1">
    <property type="nucleotide sequence ID" value="NZ_CP091430.1"/>
</dbReference>
<dbReference type="Proteomes" id="UP001057877">
    <property type="component" value="Chromosome"/>
</dbReference>
<dbReference type="InterPro" id="IPR010496">
    <property type="entry name" value="AL/BT2_dom"/>
</dbReference>
<dbReference type="PANTHER" id="PTHR46211:SF14">
    <property type="entry name" value="GLYCEROPHOSPHODIESTER PHOSPHODIESTERASE"/>
    <property type="match status" value="1"/>
</dbReference>
<dbReference type="Gene3D" id="2.60.40.1120">
    <property type="entry name" value="Carboxypeptidase-like, regulatory domain"/>
    <property type="match status" value="1"/>
</dbReference>
<keyword evidence="1" id="KW-0732">Signal</keyword>
<dbReference type="Gene3D" id="3.20.20.190">
    <property type="entry name" value="Phosphatidylinositol (PI) phosphodiesterase"/>
    <property type="match status" value="2"/>
</dbReference>
<dbReference type="InterPro" id="IPR030395">
    <property type="entry name" value="GP_PDE_dom"/>
</dbReference>
<dbReference type="InterPro" id="IPR016134">
    <property type="entry name" value="Dockerin_dom"/>
</dbReference>
<dbReference type="InterPro" id="IPR010502">
    <property type="entry name" value="Carb-bd_dom_fam9"/>
</dbReference>
<dbReference type="Pfam" id="PF06452">
    <property type="entry name" value="CBM9_1"/>
    <property type="match status" value="1"/>
</dbReference>
<dbReference type="PROSITE" id="PS51704">
    <property type="entry name" value="GP_PDE"/>
    <property type="match status" value="1"/>
</dbReference>
<dbReference type="Gene3D" id="2.60.120.560">
    <property type="entry name" value="Exo-inulinase, domain 1"/>
    <property type="match status" value="2"/>
</dbReference>
<sequence length="1539" mass="167082">MRRKIISTLLMVSLLCTMFFQTGLTAAAEESVERVVPERTSLSIQKTLTAPVIDGQPDESLWNVTQPMPIQIGEGAVQPSSFGMLWDYSYLYIAVNVEDDALVHNASGYWFDQDHIGLFFDPTLHRSAPFMGNDLQIGLVYQPDSTTPEFHFGAAPNHVGKDEKKILRAIRTTSAGWSAEVAIPWDMLGFDPVKQKEIGMQIGVTDRDAEEVPAVSSMWSNYNSVNSFWNDTSGYGTIQLDETSPVDGQVSDVLLEENFDSYAAGETPFGWISDVNAGSQPMTVVQGVNGEGGQLVFDGSGAGKQGRITAPVQWDNYTVEADVTFQAVLDSARWVGLMFRVPANGKHPYNQMAVRQNGSYEVAYRTPENGWLVPVKGSWGSALALNSAYSLKLRVYDNNVKEYIKAATDPDYTLLTENSLDSNLLSRGKVGFQADQSKVAFDNVKVTRITVSNFEMTAPESLEALSGAAPVTYAATYSDGINEAVAANRVKLYSSNENVIRIVNNQIIPVREGEAQVKAVYGNAAAESTIIVTPSSIGGAKVVKLTHEKGYILANAGETIDLAALAFNAELNDLSTDTLNGDALTWSAVDEGVTIADGLLTGTERAGIFKVKAEKDGAAVEMIVVAKNPADEEYVLYEENFDAVPEGTLPAGWKRIEGTTGAKAAVVGGVLELDARTTPDNPSRLLLPDYLGLFGDYRIEADVTHLAANDSSRWHSFMYRIQQNDYPYYQSVVRQNATAANGIEFAERTPANAWNVMETASYGEAISAAKMYHYQVIARDNRVQHSIDGTVLIDSEAATAYTSGKIGLQANGSQMRVDNMKVTLQLKPLPPMPADRFVNVTEPQTSISLAPSVVATVNQADDIAQLTGDATPATVILHVNEALNVTDAAGSHVIGTVADVVAAIGSRIIPAFYVKDEATADALVAWMKSQQLEDAFIVSDQGEIVKKARQAYPIIRGIVDFQASSSLTPEALMDIRRTTNASLAKIALLPADAASRVNVSYLQERLITVWSKTSNGANTALDMHELITAGVNGIVTSDPAAAIQALGVYSNQTTLVRRPLIIGHRGIPALAPENTIESAELAFQYGADIVENDIYLSKDGHIVIMHDPTLDRTTNGTGNVEDYTLAQLKAFKANKQFPAQYPNAQIPTLAEFFDAYKGQDVLHFVEIKSYKPEIIDALVTLINEKGVEDQVVVISFNGTQLQLLGQKMPGMSLGYLTGGYANETNVSKSLRSTLQAIQPINATFNTSYPGLGKNFMEASKHRGITIWPWTYRDQGSFVQYFQLGTYGLTTDYANWSTNWAAELAPKQETVELTVGESADLTAIMETYKGDKSEVAPTLIAVDGEDLAAVNGGKVTAVKPGTAHVLLRYSFTTDLGNSYDLYTKPVAIQIKDKEPEAKYTIQGKIDVPSYHKLNDLSGFKVQLKKGQRVVAETVTDSQGHYSLKLNERQGHKLEISADFYVKSEITVVPGKNDTIVPVSTLTMYVGDFNGNGRIEQSDVSAIANAVGLEPAGDSARYDIDKDGDIDENDLTAVQNNLDRK</sequence>
<proteinExistence type="predicted"/>
<evidence type="ECO:0000259" key="2">
    <source>
        <dbReference type="PROSITE" id="PS51704"/>
    </source>
</evidence>
<dbReference type="InterPro" id="IPR017946">
    <property type="entry name" value="PLC-like_Pdiesterase_TIM-brl"/>
</dbReference>
<dbReference type="InterPro" id="IPR002105">
    <property type="entry name" value="Dockerin_1_rpt"/>
</dbReference>
<dbReference type="Pfam" id="PF06439">
    <property type="entry name" value="3keto-disac_hyd"/>
    <property type="match status" value="1"/>
</dbReference>
<dbReference type="InterPro" id="IPR018247">
    <property type="entry name" value="EF_Hand_1_Ca_BS"/>
</dbReference>
<dbReference type="PROSITE" id="PS00018">
    <property type="entry name" value="EF_HAND_1"/>
    <property type="match status" value="2"/>
</dbReference>
<reference evidence="4" key="1">
    <citation type="submission" date="2022-01" db="EMBL/GenBank/DDBJ databases">
        <title>Paenibacillus spongiae sp. nov., isolated from marine sponge.</title>
        <authorList>
            <person name="Li Z."/>
            <person name="Zhang M."/>
        </authorList>
    </citation>
    <scope>NUCLEOTIDE SEQUENCE</scope>
    <source>
        <strain evidence="4">PHS-Z3</strain>
    </source>
</reference>
<feature type="signal peptide" evidence="1">
    <location>
        <begin position="1"/>
        <end position="27"/>
    </location>
</feature>
<dbReference type="Gene3D" id="2.60.40.1080">
    <property type="match status" value="1"/>
</dbReference>
<dbReference type="Gene3D" id="2.60.40.1190">
    <property type="match status" value="1"/>
</dbReference>
<dbReference type="EMBL" id="CP091430">
    <property type="protein sequence ID" value="UVI33017.1"/>
    <property type="molecule type" value="Genomic_DNA"/>
</dbReference>
<dbReference type="SUPFAM" id="SSF49344">
    <property type="entry name" value="CBD9-like"/>
    <property type="match status" value="1"/>
</dbReference>
<dbReference type="PROSITE" id="PS51766">
    <property type="entry name" value="DOCKERIN"/>
    <property type="match status" value="1"/>
</dbReference>